<protein>
    <recommendedName>
        <fullName evidence="11">Cyclic nucleotide-binding domain-containing protein</fullName>
    </recommendedName>
</protein>
<dbReference type="GO" id="GO:0005886">
    <property type="term" value="C:plasma membrane"/>
    <property type="evidence" value="ECO:0007669"/>
    <property type="project" value="TreeGrafter"/>
</dbReference>
<evidence type="ECO:0000256" key="1">
    <source>
        <dbReference type="ARBA" id="ARBA00004141"/>
    </source>
</evidence>
<keyword evidence="4 10" id="KW-1133">Transmembrane helix</keyword>
<keyword evidence="5" id="KW-0406">Ion transport</keyword>
<dbReference type="FunFam" id="1.10.287.630:FF:000001">
    <property type="entry name" value="Cyclic nucleotide-gated channel alpha 3"/>
    <property type="match status" value="1"/>
</dbReference>
<keyword evidence="7" id="KW-1071">Ligand-gated ion channel</keyword>
<dbReference type="InterPro" id="IPR005821">
    <property type="entry name" value="Ion_trans_dom"/>
</dbReference>
<dbReference type="Gene3D" id="1.10.287.70">
    <property type="match status" value="1"/>
</dbReference>
<feature type="transmembrane region" description="Helical" evidence="10">
    <location>
        <begin position="316"/>
        <end position="341"/>
    </location>
</feature>
<name>A0A8W8KTN0_MAGGI</name>
<dbReference type="InterPro" id="IPR032406">
    <property type="entry name" value="CLZ_dom"/>
</dbReference>
<evidence type="ECO:0000313" key="13">
    <source>
        <dbReference type="Proteomes" id="UP000005408"/>
    </source>
</evidence>
<feature type="domain" description="Cyclic nucleotide-binding" evidence="11">
    <location>
        <begin position="420"/>
        <end position="538"/>
    </location>
</feature>
<evidence type="ECO:0000256" key="4">
    <source>
        <dbReference type="ARBA" id="ARBA00022989"/>
    </source>
</evidence>
<dbReference type="InterPro" id="IPR018490">
    <property type="entry name" value="cNMP-bd_dom_sf"/>
</dbReference>
<evidence type="ECO:0000256" key="7">
    <source>
        <dbReference type="ARBA" id="ARBA00023286"/>
    </source>
</evidence>
<dbReference type="GO" id="GO:0005223">
    <property type="term" value="F:intracellularly cGMP-activated cation channel activity"/>
    <property type="evidence" value="ECO:0007669"/>
    <property type="project" value="TreeGrafter"/>
</dbReference>
<feature type="compositionally biased region" description="Basic and acidic residues" evidence="9">
    <location>
        <begin position="634"/>
        <end position="649"/>
    </location>
</feature>
<evidence type="ECO:0000256" key="8">
    <source>
        <dbReference type="ARBA" id="ARBA00023303"/>
    </source>
</evidence>
<evidence type="ECO:0000259" key="11">
    <source>
        <dbReference type="PROSITE" id="PS50042"/>
    </source>
</evidence>
<dbReference type="InterPro" id="IPR000595">
    <property type="entry name" value="cNMP-bd_dom"/>
</dbReference>
<dbReference type="Pfam" id="PF16526">
    <property type="entry name" value="CLZ"/>
    <property type="match status" value="1"/>
</dbReference>
<dbReference type="PROSITE" id="PS00888">
    <property type="entry name" value="CNMP_BINDING_1"/>
    <property type="match status" value="1"/>
</dbReference>
<accession>A0A8W8KTN0</accession>
<proteinExistence type="predicted"/>
<dbReference type="Pfam" id="PF00027">
    <property type="entry name" value="cNMP_binding"/>
    <property type="match status" value="1"/>
</dbReference>
<dbReference type="SUPFAM" id="SSF51206">
    <property type="entry name" value="cAMP-binding domain-like"/>
    <property type="match status" value="1"/>
</dbReference>
<dbReference type="PROSITE" id="PS50042">
    <property type="entry name" value="CNMP_BINDING_3"/>
    <property type="match status" value="1"/>
</dbReference>
<dbReference type="Proteomes" id="UP000005408">
    <property type="component" value="Unassembled WGS sequence"/>
</dbReference>
<feature type="transmembrane region" description="Helical" evidence="10">
    <location>
        <begin position="105"/>
        <end position="126"/>
    </location>
</feature>
<dbReference type="PANTHER" id="PTHR45638:SF11">
    <property type="entry name" value="CYCLIC NUCLEOTIDE-GATED CATION CHANNEL SUBUNIT A"/>
    <property type="match status" value="1"/>
</dbReference>
<dbReference type="Gene3D" id="2.60.120.10">
    <property type="entry name" value="Jelly Rolls"/>
    <property type="match status" value="1"/>
</dbReference>
<dbReference type="AlphaFoldDB" id="A0A8W8KTN0"/>
<keyword evidence="8" id="KW-0407">Ion channel</keyword>
<feature type="region of interest" description="Disordered" evidence="9">
    <location>
        <begin position="1"/>
        <end position="26"/>
    </location>
</feature>
<evidence type="ECO:0000256" key="6">
    <source>
        <dbReference type="ARBA" id="ARBA00023136"/>
    </source>
</evidence>
<dbReference type="PANTHER" id="PTHR45638">
    <property type="entry name" value="CYCLIC NUCLEOTIDE-GATED CATION CHANNEL SUBUNIT A"/>
    <property type="match status" value="1"/>
</dbReference>
<comment type="subcellular location">
    <subcellularLocation>
        <location evidence="1">Membrane</location>
        <topology evidence="1">Multi-pass membrane protein</topology>
    </subcellularLocation>
</comment>
<keyword evidence="6 10" id="KW-0472">Membrane</keyword>
<feature type="transmembrane region" description="Helical" evidence="10">
    <location>
        <begin position="244"/>
        <end position="266"/>
    </location>
</feature>
<dbReference type="PROSITE" id="PS00889">
    <property type="entry name" value="CNMP_BINDING_2"/>
    <property type="match status" value="1"/>
</dbReference>
<dbReference type="CDD" id="cd00038">
    <property type="entry name" value="CAP_ED"/>
    <property type="match status" value="1"/>
</dbReference>
<dbReference type="SUPFAM" id="SSF81324">
    <property type="entry name" value="Voltage-gated potassium channels"/>
    <property type="match status" value="1"/>
</dbReference>
<dbReference type="InterPro" id="IPR050866">
    <property type="entry name" value="CNG_cation_channel"/>
</dbReference>
<keyword evidence="2" id="KW-0813">Transport</keyword>
<reference evidence="12" key="1">
    <citation type="submission" date="2022-08" db="UniProtKB">
        <authorList>
            <consortium name="EnsemblMetazoa"/>
        </authorList>
    </citation>
    <scope>IDENTIFICATION</scope>
    <source>
        <strain evidence="12">05x7-T-G4-1.051#20</strain>
    </source>
</reference>
<evidence type="ECO:0000256" key="9">
    <source>
        <dbReference type="SAM" id="MobiDB-lite"/>
    </source>
</evidence>
<evidence type="ECO:0000313" key="12">
    <source>
        <dbReference type="EnsemblMetazoa" id="G24551.1:cds"/>
    </source>
</evidence>
<dbReference type="EnsemblMetazoa" id="G24551.1">
    <property type="protein sequence ID" value="G24551.1:cds"/>
    <property type="gene ID" value="G24551"/>
</dbReference>
<sequence>MPPKITPDKNDADNEKKDDKDSKDNKAIAKIAGSAGPNKWNKAIKKVKNTRRASVRRGSTQKDDPFLQRFTVTAREIDDYLHDFSEIFTLTFWKKLVINPANPPYYWWSFIVTCAVMYNLIIVIMRGCFYDKLQVRDIVHYWFIPDYLFDFIYIYDMYMISRVGFLEQGLLCRNVRTLTKRYLKSWKFIIDLVCIFPFDILYFFVGYNAFLRVNKCLKVWRLREFFNLAETHTNYPNLLRVANLILIIIIIIHWNCCLYFALSRYLGFGSDGWTYPDVTDPNFSSFWKQYVFCFYWSTLTLTTIGDTAYPEKTVSFIYCITCSLIGVLIFATIFGNVGALINEMDAARNDFQHKVDSVKRYMEVRQVTGPIQERVVKWFDYTWNNKESVDDSKNLEHLPEKLRAEICIHVHLKTLRQVKIFSDCEPGVLVELVLKLKLQVFSPGDYVCRKGDIGKEMYIIKKGKLEVCSEDGKVVFVTLEEGATFGEISILNLPGNKTGNRRTASVRSVGFSDLFCLSKTDLLDALREYPEARKSLTEIGKNILRKDNLLDEEAARREERRQQNLDKKIELIADAVDDLQKVVNKLIDKVSTKDTEGTPASQETPPPVTEEKNSTEDKEVKPSTNSKKSITNVHGKDSSTKETTEETKKSSAILANEDK</sequence>
<dbReference type="SMART" id="SM00100">
    <property type="entry name" value="cNMP"/>
    <property type="match status" value="1"/>
</dbReference>
<dbReference type="GO" id="GO:0005222">
    <property type="term" value="F:intracellularly cAMP-activated cation channel activity"/>
    <property type="evidence" value="ECO:0007669"/>
    <property type="project" value="TreeGrafter"/>
</dbReference>
<organism evidence="12 13">
    <name type="scientific">Magallana gigas</name>
    <name type="common">Pacific oyster</name>
    <name type="synonym">Crassostrea gigas</name>
    <dbReference type="NCBI Taxonomy" id="29159"/>
    <lineage>
        <taxon>Eukaryota</taxon>
        <taxon>Metazoa</taxon>
        <taxon>Spiralia</taxon>
        <taxon>Lophotrochozoa</taxon>
        <taxon>Mollusca</taxon>
        <taxon>Bivalvia</taxon>
        <taxon>Autobranchia</taxon>
        <taxon>Pteriomorphia</taxon>
        <taxon>Ostreida</taxon>
        <taxon>Ostreoidea</taxon>
        <taxon>Ostreidae</taxon>
        <taxon>Magallana</taxon>
    </lineage>
</organism>
<feature type="compositionally biased region" description="Basic and acidic residues" evidence="9">
    <location>
        <begin position="609"/>
        <end position="621"/>
    </location>
</feature>
<evidence type="ECO:0000256" key="10">
    <source>
        <dbReference type="SAM" id="Phobius"/>
    </source>
</evidence>
<dbReference type="GO" id="GO:0030553">
    <property type="term" value="F:cGMP binding"/>
    <property type="evidence" value="ECO:0007669"/>
    <property type="project" value="TreeGrafter"/>
</dbReference>
<feature type="transmembrane region" description="Helical" evidence="10">
    <location>
        <begin position="188"/>
        <end position="211"/>
    </location>
</feature>
<evidence type="ECO:0000256" key="2">
    <source>
        <dbReference type="ARBA" id="ARBA00022448"/>
    </source>
</evidence>
<dbReference type="FunFam" id="2.60.120.10:FF:000002">
    <property type="entry name" value="Cyclic nucleotide gated channel alpha 1a"/>
    <property type="match status" value="1"/>
</dbReference>
<keyword evidence="13" id="KW-1185">Reference proteome</keyword>
<feature type="transmembrane region" description="Helical" evidence="10">
    <location>
        <begin position="286"/>
        <end position="304"/>
    </location>
</feature>
<evidence type="ECO:0000256" key="5">
    <source>
        <dbReference type="ARBA" id="ARBA00023065"/>
    </source>
</evidence>
<dbReference type="Gene3D" id="1.10.287.630">
    <property type="entry name" value="Helix hairpin bin"/>
    <property type="match status" value="1"/>
</dbReference>
<feature type="transmembrane region" description="Helical" evidence="10">
    <location>
        <begin position="138"/>
        <end position="155"/>
    </location>
</feature>
<feature type="region of interest" description="Disordered" evidence="9">
    <location>
        <begin position="592"/>
        <end position="659"/>
    </location>
</feature>
<dbReference type="Pfam" id="PF00520">
    <property type="entry name" value="Ion_trans"/>
    <property type="match status" value="1"/>
</dbReference>
<dbReference type="GO" id="GO:0044877">
    <property type="term" value="F:protein-containing complex binding"/>
    <property type="evidence" value="ECO:0007669"/>
    <property type="project" value="TreeGrafter"/>
</dbReference>
<dbReference type="InterPro" id="IPR018488">
    <property type="entry name" value="cNMP-bd_CS"/>
</dbReference>
<dbReference type="InterPro" id="IPR014710">
    <property type="entry name" value="RmlC-like_jellyroll"/>
</dbReference>
<keyword evidence="3 10" id="KW-0812">Transmembrane</keyword>
<feature type="compositionally biased region" description="Polar residues" evidence="9">
    <location>
        <begin position="622"/>
        <end position="632"/>
    </location>
</feature>
<evidence type="ECO:0000256" key="3">
    <source>
        <dbReference type="ARBA" id="ARBA00022692"/>
    </source>
</evidence>
<dbReference type="GO" id="GO:0017071">
    <property type="term" value="C:intracellular cyclic nucleotide activated cation channel complex"/>
    <property type="evidence" value="ECO:0007669"/>
    <property type="project" value="TreeGrafter"/>
</dbReference>